<evidence type="ECO:0000313" key="2">
    <source>
        <dbReference type="Proteomes" id="UP000823641"/>
    </source>
</evidence>
<gene>
    <name evidence="1" type="ORF">IAA73_01810</name>
</gene>
<accession>A0A9D9HRP6</accession>
<sequence>MATIDNTHRIIFVNIKNSYEAWLNNDRNNPLYRPSVYDCTVKYWKIDDEKANNATHIVGCYKGIVKEVVKITEQPKIDTKAYPGRKVFTGVEEPDSPYMGLDIRNIFNSIAYFRVKYYNL</sequence>
<dbReference type="EMBL" id="JADIMG010000017">
    <property type="protein sequence ID" value="MBO8459059.1"/>
    <property type="molecule type" value="Genomic_DNA"/>
</dbReference>
<protein>
    <submittedName>
        <fullName evidence="1">Uncharacterized protein</fullName>
    </submittedName>
</protein>
<name>A0A9D9HRP6_9BACT</name>
<comment type="caution">
    <text evidence="1">The sequence shown here is derived from an EMBL/GenBank/DDBJ whole genome shotgun (WGS) entry which is preliminary data.</text>
</comment>
<reference evidence="1" key="1">
    <citation type="submission" date="2020-10" db="EMBL/GenBank/DDBJ databases">
        <authorList>
            <person name="Gilroy R."/>
        </authorList>
    </citation>
    <scope>NUCLEOTIDE SEQUENCE</scope>
    <source>
        <strain evidence="1">G3-3990</strain>
    </source>
</reference>
<reference evidence="1" key="2">
    <citation type="journal article" date="2021" name="PeerJ">
        <title>Extensive microbial diversity within the chicken gut microbiome revealed by metagenomics and culture.</title>
        <authorList>
            <person name="Gilroy R."/>
            <person name="Ravi A."/>
            <person name="Getino M."/>
            <person name="Pursley I."/>
            <person name="Horton D.L."/>
            <person name="Alikhan N.F."/>
            <person name="Baker D."/>
            <person name="Gharbi K."/>
            <person name="Hall N."/>
            <person name="Watson M."/>
            <person name="Adriaenssens E.M."/>
            <person name="Foster-Nyarko E."/>
            <person name="Jarju S."/>
            <person name="Secka A."/>
            <person name="Antonio M."/>
            <person name="Oren A."/>
            <person name="Chaudhuri R.R."/>
            <person name="La Ragione R."/>
            <person name="Hildebrand F."/>
            <person name="Pallen M.J."/>
        </authorList>
    </citation>
    <scope>NUCLEOTIDE SEQUENCE</scope>
    <source>
        <strain evidence="1">G3-3990</strain>
    </source>
</reference>
<proteinExistence type="predicted"/>
<organism evidence="1 2">
    <name type="scientific">Candidatus Gallipaludibacter merdavium</name>
    <dbReference type="NCBI Taxonomy" id="2840839"/>
    <lineage>
        <taxon>Bacteria</taxon>
        <taxon>Pseudomonadati</taxon>
        <taxon>Bacteroidota</taxon>
        <taxon>Bacteroidia</taxon>
        <taxon>Bacteroidales</taxon>
        <taxon>Candidatus Gallipaludibacter</taxon>
    </lineage>
</organism>
<evidence type="ECO:0000313" key="1">
    <source>
        <dbReference type="EMBL" id="MBO8459059.1"/>
    </source>
</evidence>
<dbReference type="Proteomes" id="UP000823641">
    <property type="component" value="Unassembled WGS sequence"/>
</dbReference>
<dbReference type="AlphaFoldDB" id="A0A9D9HRP6"/>